<dbReference type="InterPro" id="IPR050706">
    <property type="entry name" value="Cyclic-di-GMP_PDE-like"/>
</dbReference>
<dbReference type="InterPro" id="IPR000160">
    <property type="entry name" value="GGDEF_dom"/>
</dbReference>
<evidence type="ECO:0000259" key="2">
    <source>
        <dbReference type="PROSITE" id="PS50887"/>
    </source>
</evidence>
<keyword evidence="1" id="KW-1133">Transmembrane helix</keyword>
<reference evidence="3 4" key="1">
    <citation type="submission" date="2016-10" db="EMBL/GenBank/DDBJ databases">
        <authorList>
            <person name="de Groot N.N."/>
        </authorList>
    </citation>
    <scope>NUCLEOTIDE SEQUENCE [LARGE SCALE GENOMIC DNA]</scope>
    <source>
        <strain evidence="3 4">DSM 23842</strain>
    </source>
</reference>
<dbReference type="STRING" id="283786.SAMN04487990_1168"/>
<dbReference type="OrthoDB" id="1409500at2"/>
<dbReference type="GO" id="GO:0071111">
    <property type="term" value="F:cyclic-guanylate-specific phosphodiesterase activity"/>
    <property type="evidence" value="ECO:0007669"/>
    <property type="project" value="InterPro"/>
</dbReference>
<dbReference type="RefSeq" id="WP_092135472.1">
    <property type="nucleotide sequence ID" value="NZ_FNQK01000016.1"/>
</dbReference>
<dbReference type="SUPFAM" id="SSF55073">
    <property type="entry name" value="Nucleotide cyclase"/>
    <property type="match status" value="1"/>
</dbReference>
<proteinExistence type="predicted"/>
<dbReference type="InterPro" id="IPR043128">
    <property type="entry name" value="Rev_trsase/Diguanyl_cyclase"/>
</dbReference>
<evidence type="ECO:0000256" key="1">
    <source>
        <dbReference type="SAM" id="Phobius"/>
    </source>
</evidence>
<organism evidence="3 4">
    <name type="scientific">Bizionia paragorgiae</name>
    <dbReference type="NCBI Taxonomy" id="283786"/>
    <lineage>
        <taxon>Bacteria</taxon>
        <taxon>Pseudomonadati</taxon>
        <taxon>Bacteroidota</taxon>
        <taxon>Flavobacteriia</taxon>
        <taxon>Flavobacteriales</taxon>
        <taxon>Flavobacteriaceae</taxon>
        <taxon>Bizionia</taxon>
    </lineage>
</organism>
<feature type="domain" description="GGDEF" evidence="2">
    <location>
        <begin position="125"/>
        <end position="278"/>
    </location>
</feature>
<dbReference type="NCBIfam" id="TIGR00254">
    <property type="entry name" value="GGDEF"/>
    <property type="match status" value="1"/>
</dbReference>
<dbReference type="PANTHER" id="PTHR33121:SF71">
    <property type="entry name" value="OXYGEN SENSOR PROTEIN DOSP"/>
    <property type="match status" value="1"/>
</dbReference>
<dbReference type="InterPro" id="IPR029787">
    <property type="entry name" value="Nucleotide_cyclase"/>
</dbReference>
<keyword evidence="1" id="KW-0812">Transmembrane</keyword>
<dbReference type="PANTHER" id="PTHR33121">
    <property type="entry name" value="CYCLIC DI-GMP PHOSPHODIESTERASE PDEF"/>
    <property type="match status" value="1"/>
</dbReference>
<dbReference type="PROSITE" id="PS50887">
    <property type="entry name" value="GGDEF"/>
    <property type="match status" value="1"/>
</dbReference>
<feature type="transmembrane region" description="Helical" evidence="1">
    <location>
        <begin position="47"/>
        <end position="68"/>
    </location>
</feature>
<dbReference type="EMBL" id="FNQK01000016">
    <property type="protein sequence ID" value="SEA51175.1"/>
    <property type="molecule type" value="Genomic_DNA"/>
</dbReference>
<dbReference type="AlphaFoldDB" id="A0A1H4BSP1"/>
<dbReference type="Pfam" id="PF00990">
    <property type="entry name" value="GGDEF"/>
    <property type="match status" value="1"/>
</dbReference>
<dbReference type="Gene3D" id="3.30.70.270">
    <property type="match status" value="1"/>
</dbReference>
<dbReference type="CDD" id="cd01949">
    <property type="entry name" value="GGDEF"/>
    <property type="match status" value="1"/>
</dbReference>
<evidence type="ECO:0000313" key="3">
    <source>
        <dbReference type="EMBL" id="SEA51175.1"/>
    </source>
</evidence>
<feature type="transmembrane region" description="Helical" evidence="1">
    <location>
        <begin position="7"/>
        <end position="27"/>
    </location>
</feature>
<sequence>MKPIEIKYKYGLIIALIILVFALLAFFEKGIKFYKLVAPDGTLLNWRFVLIIVVITSTIVWFIMNHLWKKEFENHQKTQYERDNYAELLKISENERLTDIITGVPNLQSLKKDIDIHFSKRKHKKKLQFILIDLKGFKKINNKYGFLKANKLLRTIAQTIYQKMRRNEDMYKYPMNIKNEKNEHFYRIHTGGDEFVFIIQGNQTDALGFANRLVKNDFSKLSTLTKEILGESIKLSFHCAIVEMDPRDEVEDILRKSDECYILAKEAKGDFSICWHPITIEQKLNKKWELAIYEETRELFDVMTINETDYE</sequence>
<name>A0A1H4BSP1_BIZPA</name>
<keyword evidence="4" id="KW-1185">Reference proteome</keyword>
<gene>
    <name evidence="3" type="ORF">SAMN04487990_1168</name>
</gene>
<protein>
    <submittedName>
        <fullName evidence="3">Diguanylate cyclase (GGDEF) domain-containing protein</fullName>
    </submittedName>
</protein>
<dbReference type="Proteomes" id="UP000198846">
    <property type="component" value="Unassembled WGS sequence"/>
</dbReference>
<keyword evidence="1" id="KW-0472">Membrane</keyword>
<accession>A0A1H4BSP1</accession>
<dbReference type="SMART" id="SM00267">
    <property type="entry name" value="GGDEF"/>
    <property type="match status" value="1"/>
</dbReference>
<evidence type="ECO:0000313" key="4">
    <source>
        <dbReference type="Proteomes" id="UP000198846"/>
    </source>
</evidence>